<keyword evidence="1" id="KW-1133">Transmembrane helix</keyword>
<dbReference type="Proteomes" id="UP000242415">
    <property type="component" value="Unassembled WGS sequence"/>
</dbReference>
<keyword evidence="1" id="KW-0812">Transmembrane</keyword>
<dbReference type="SUPFAM" id="SSF141868">
    <property type="entry name" value="EAL domain-like"/>
    <property type="match status" value="1"/>
</dbReference>
<dbReference type="SMART" id="SM00052">
    <property type="entry name" value="EAL"/>
    <property type="match status" value="1"/>
</dbReference>
<keyword evidence="5" id="KW-1185">Reference proteome</keyword>
<organism evidence="4 5">
    <name type="scientific">Micromonospora pattaloongensis</name>
    <dbReference type="NCBI Taxonomy" id="405436"/>
    <lineage>
        <taxon>Bacteria</taxon>
        <taxon>Bacillati</taxon>
        <taxon>Actinomycetota</taxon>
        <taxon>Actinomycetes</taxon>
        <taxon>Micromonosporales</taxon>
        <taxon>Micromonosporaceae</taxon>
        <taxon>Micromonospora</taxon>
    </lineage>
</organism>
<dbReference type="AlphaFoldDB" id="A0A1H3LVV1"/>
<dbReference type="InterPro" id="IPR029787">
    <property type="entry name" value="Nucleotide_cyclase"/>
</dbReference>
<dbReference type="InterPro" id="IPR001633">
    <property type="entry name" value="EAL_dom"/>
</dbReference>
<dbReference type="GO" id="GO:0071111">
    <property type="term" value="F:cyclic-guanylate-specific phosphodiesterase activity"/>
    <property type="evidence" value="ECO:0007669"/>
    <property type="project" value="InterPro"/>
</dbReference>
<gene>
    <name evidence="4" type="ORF">SAMN05444365_103114</name>
</gene>
<feature type="transmembrane region" description="Helical" evidence="1">
    <location>
        <begin position="100"/>
        <end position="133"/>
    </location>
</feature>
<dbReference type="Pfam" id="PF00563">
    <property type="entry name" value="EAL"/>
    <property type="match status" value="1"/>
</dbReference>
<dbReference type="InterPro" id="IPR035919">
    <property type="entry name" value="EAL_sf"/>
</dbReference>
<sequence length="632" mass="68736">MGAVRAAVPRGRPLSPVEWRNRHRFIWWLIALHAAGLFGYGLARGIPPLHAAEHVTPLVLSLLGAGYPRLGRRLRSAVATLGLVGSTAVVIHVADGMPEAHLHFFVTLLVIMFYQDWLAYLVAAAVVVVEHIVIDPIAPHAIYTHPDGTQPPHAWAALHLMFLGAASAAVLVHWRVTERAQDARDRAVAELEYRTSHDALTGTLNRAEFERRVATALVATGRDREPYAVCAANLDRFRIVTETCGQAAGDELLRQVAAALRELDPHADLARLGGDRFAVLLPGHTLADAVAYAERLRCRLAQRGFGNADRAFEVTASIGVVPVTSLALAPQEVIGAAEAACYAAKDKGRNRVEVYEPDDAALARHRNAVEWAARVMAALREDRLELYFQPIVPVSGHAHGRFGELLLRLRDTDGTMVAPGAFLPAAERYDLLPALDRWVVGATFAALARHYAGRPADGDRYSINLSGPSVGDPRFLEYIRAQLAETGVRPDLVCFEITETVAITDLTAAADFISTLRGLGFHFALDDFGAGLSSFAYLKCLPVDYLKIDGNFVRGITRDPVDRLMVESVNGIGHRLGLRTIAEFVEDDEILGCVRAAGVDFAQGYGIARPGPFQRWLERSVWPCPTTANAAG</sequence>
<evidence type="ECO:0000313" key="4">
    <source>
        <dbReference type="EMBL" id="SDY68453.1"/>
    </source>
</evidence>
<dbReference type="CDD" id="cd01948">
    <property type="entry name" value="EAL"/>
    <property type="match status" value="1"/>
</dbReference>
<evidence type="ECO:0000256" key="1">
    <source>
        <dbReference type="SAM" id="Phobius"/>
    </source>
</evidence>
<dbReference type="InterPro" id="IPR050706">
    <property type="entry name" value="Cyclic-di-GMP_PDE-like"/>
</dbReference>
<dbReference type="NCBIfam" id="TIGR00254">
    <property type="entry name" value="GGDEF"/>
    <property type="match status" value="1"/>
</dbReference>
<dbReference type="PROSITE" id="PS50883">
    <property type="entry name" value="EAL"/>
    <property type="match status" value="1"/>
</dbReference>
<dbReference type="SUPFAM" id="SSF55073">
    <property type="entry name" value="Nucleotide cyclase"/>
    <property type="match status" value="1"/>
</dbReference>
<feature type="transmembrane region" description="Helical" evidence="1">
    <location>
        <begin position="25"/>
        <end position="43"/>
    </location>
</feature>
<dbReference type="PANTHER" id="PTHR33121">
    <property type="entry name" value="CYCLIC DI-GMP PHOSPHODIESTERASE PDEF"/>
    <property type="match status" value="1"/>
</dbReference>
<reference evidence="5" key="1">
    <citation type="submission" date="2016-10" db="EMBL/GenBank/DDBJ databases">
        <authorList>
            <person name="Varghese N."/>
            <person name="Submissions S."/>
        </authorList>
    </citation>
    <scope>NUCLEOTIDE SEQUENCE [LARGE SCALE GENOMIC DNA]</scope>
    <source>
        <strain evidence="5">DSM 45245</strain>
    </source>
</reference>
<dbReference type="PANTHER" id="PTHR33121:SF23">
    <property type="entry name" value="CYCLIC DI-GMP PHOSPHODIESTERASE PDEB"/>
    <property type="match status" value="1"/>
</dbReference>
<evidence type="ECO:0000259" key="2">
    <source>
        <dbReference type="PROSITE" id="PS50883"/>
    </source>
</evidence>
<feature type="domain" description="GGDEF" evidence="3">
    <location>
        <begin position="225"/>
        <end position="357"/>
    </location>
</feature>
<dbReference type="SMART" id="SM00267">
    <property type="entry name" value="GGDEF"/>
    <property type="match status" value="1"/>
</dbReference>
<accession>A0A1H3LVV1</accession>
<feature type="domain" description="EAL" evidence="2">
    <location>
        <begin position="368"/>
        <end position="624"/>
    </location>
</feature>
<evidence type="ECO:0000259" key="3">
    <source>
        <dbReference type="PROSITE" id="PS50887"/>
    </source>
</evidence>
<dbReference type="Gene3D" id="3.20.20.450">
    <property type="entry name" value="EAL domain"/>
    <property type="match status" value="1"/>
</dbReference>
<feature type="transmembrane region" description="Helical" evidence="1">
    <location>
        <begin position="74"/>
        <end position="94"/>
    </location>
</feature>
<dbReference type="STRING" id="405436.SAMN05444365_103114"/>
<dbReference type="CDD" id="cd01949">
    <property type="entry name" value="GGDEF"/>
    <property type="match status" value="1"/>
</dbReference>
<dbReference type="Gene3D" id="3.30.70.270">
    <property type="match status" value="1"/>
</dbReference>
<feature type="transmembrane region" description="Helical" evidence="1">
    <location>
        <begin position="154"/>
        <end position="174"/>
    </location>
</feature>
<name>A0A1H3LVV1_9ACTN</name>
<proteinExistence type="predicted"/>
<dbReference type="PROSITE" id="PS50887">
    <property type="entry name" value="GGDEF"/>
    <property type="match status" value="1"/>
</dbReference>
<protein>
    <submittedName>
        <fullName evidence="4">Diguanylate cyclase (GGDEF) domain-containing protein</fullName>
    </submittedName>
</protein>
<dbReference type="InterPro" id="IPR043128">
    <property type="entry name" value="Rev_trsase/Diguanyl_cyclase"/>
</dbReference>
<keyword evidence="1" id="KW-0472">Membrane</keyword>
<dbReference type="InterPro" id="IPR000160">
    <property type="entry name" value="GGDEF_dom"/>
</dbReference>
<evidence type="ECO:0000313" key="5">
    <source>
        <dbReference type="Proteomes" id="UP000242415"/>
    </source>
</evidence>
<dbReference type="EMBL" id="FNPH01000003">
    <property type="protein sequence ID" value="SDY68453.1"/>
    <property type="molecule type" value="Genomic_DNA"/>
</dbReference>
<dbReference type="Pfam" id="PF00990">
    <property type="entry name" value="GGDEF"/>
    <property type="match status" value="1"/>
</dbReference>